<comment type="caution">
    <text evidence="1">The sequence shown here is derived from an EMBL/GenBank/DDBJ whole genome shotgun (WGS) entry which is preliminary data.</text>
</comment>
<proteinExistence type="predicted"/>
<name>A0AAP0MC62_9ROSI</name>
<protein>
    <submittedName>
        <fullName evidence="1">Uncharacterized protein</fullName>
    </submittedName>
</protein>
<evidence type="ECO:0000313" key="1">
    <source>
        <dbReference type="EMBL" id="KAK9199275.1"/>
    </source>
</evidence>
<dbReference type="Proteomes" id="UP001428341">
    <property type="component" value="Unassembled WGS sequence"/>
</dbReference>
<sequence>MEVITMPGMTTCSHHNENEFDGYLHGMDSRIERKPAKIMMLQYLQPLMIPQAMLVHAQVNHPLALSYYVPS</sequence>
<reference evidence="1 2" key="1">
    <citation type="submission" date="2024-05" db="EMBL/GenBank/DDBJ databases">
        <title>Haplotype-resolved chromosome-level genome assembly of Huyou (Citrus changshanensis).</title>
        <authorList>
            <person name="Miao C."/>
            <person name="Chen W."/>
            <person name="Wu Y."/>
            <person name="Wang L."/>
            <person name="Zhao S."/>
            <person name="Grierson D."/>
            <person name="Xu C."/>
            <person name="Chen K."/>
        </authorList>
    </citation>
    <scope>NUCLEOTIDE SEQUENCE [LARGE SCALE GENOMIC DNA]</scope>
    <source>
        <strain evidence="1">01-14</strain>
        <tissue evidence="1">Leaf</tissue>
    </source>
</reference>
<keyword evidence="2" id="KW-1185">Reference proteome</keyword>
<accession>A0AAP0MC62</accession>
<dbReference type="AlphaFoldDB" id="A0AAP0MC62"/>
<organism evidence="1 2">
    <name type="scientific">Citrus x changshan-huyou</name>
    <dbReference type="NCBI Taxonomy" id="2935761"/>
    <lineage>
        <taxon>Eukaryota</taxon>
        <taxon>Viridiplantae</taxon>
        <taxon>Streptophyta</taxon>
        <taxon>Embryophyta</taxon>
        <taxon>Tracheophyta</taxon>
        <taxon>Spermatophyta</taxon>
        <taxon>Magnoliopsida</taxon>
        <taxon>eudicotyledons</taxon>
        <taxon>Gunneridae</taxon>
        <taxon>Pentapetalae</taxon>
        <taxon>rosids</taxon>
        <taxon>malvids</taxon>
        <taxon>Sapindales</taxon>
        <taxon>Rutaceae</taxon>
        <taxon>Aurantioideae</taxon>
        <taxon>Citrus</taxon>
    </lineage>
</organism>
<evidence type="ECO:0000313" key="2">
    <source>
        <dbReference type="Proteomes" id="UP001428341"/>
    </source>
</evidence>
<dbReference type="EMBL" id="JBCGBO010000005">
    <property type="protein sequence ID" value="KAK9199275.1"/>
    <property type="molecule type" value="Genomic_DNA"/>
</dbReference>
<gene>
    <name evidence="1" type="ORF">WN944_014463</name>
</gene>